<evidence type="ECO:0000313" key="1">
    <source>
        <dbReference type="EMBL" id="KAI3758332.1"/>
    </source>
</evidence>
<reference evidence="2" key="1">
    <citation type="journal article" date="2022" name="Mol. Ecol. Resour.">
        <title>The genomes of chicory, endive, great burdock and yacon provide insights into Asteraceae palaeo-polyploidization history and plant inulin production.</title>
        <authorList>
            <person name="Fan W."/>
            <person name="Wang S."/>
            <person name="Wang H."/>
            <person name="Wang A."/>
            <person name="Jiang F."/>
            <person name="Liu H."/>
            <person name="Zhao H."/>
            <person name="Xu D."/>
            <person name="Zhang Y."/>
        </authorList>
    </citation>
    <scope>NUCLEOTIDE SEQUENCE [LARGE SCALE GENOMIC DNA]</scope>
    <source>
        <strain evidence="2">cv. Niubang</strain>
    </source>
</reference>
<reference evidence="1 2" key="2">
    <citation type="journal article" date="2022" name="Mol. Ecol. Resour.">
        <title>The genomes of chicory, endive, great burdock and yacon provide insights into Asteraceae paleo-polyploidization history and plant inulin production.</title>
        <authorList>
            <person name="Fan W."/>
            <person name="Wang S."/>
            <person name="Wang H."/>
            <person name="Wang A."/>
            <person name="Jiang F."/>
            <person name="Liu H."/>
            <person name="Zhao H."/>
            <person name="Xu D."/>
            <person name="Zhang Y."/>
        </authorList>
    </citation>
    <scope>NUCLEOTIDE SEQUENCE [LARGE SCALE GENOMIC DNA]</scope>
    <source>
        <strain evidence="2">cv. Niubang</strain>
    </source>
</reference>
<dbReference type="Proteomes" id="UP001055879">
    <property type="component" value="Linkage Group LG02"/>
</dbReference>
<comment type="caution">
    <text evidence="1">The sequence shown here is derived from an EMBL/GenBank/DDBJ whole genome shotgun (WGS) entry which is preliminary data.</text>
</comment>
<proteinExistence type="predicted"/>
<gene>
    <name evidence="1" type="ORF">L6452_05892</name>
</gene>
<keyword evidence="2" id="KW-1185">Reference proteome</keyword>
<dbReference type="EMBL" id="CM042048">
    <property type="protein sequence ID" value="KAI3758332.1"/>
    <property type="molecule type" value="Genomic_DNA"/>
</dbReference>
<name>A0ACB9EHL3_ARCLA</name>
<evidence type="ECO:0000313" key="2">
    <source>
        <dbReference type="Proteomes" id="UP001055879"/>
    </source>
</evidence>
<sequence>MVRWFLCFLWNFKMKLEELKKRETRMISKEGCSISKGLFDEREERYIPAARSRERLCRQDGRKEKLPTRDRRRDDRRSWRLLWEKRTVGDDYGRRCGLRKNERGAIVE</sequence>
<organism evidence="1 2">
    <name type="scientific">Arctium lappa</name>
    <name type="common">Greater burdock</name>
    <name type="synonym">Lappa major</name>
    <dbReference type="NCBI Taxonomy" id="4217"/>
    <lineage>
        <taxon>Eukaryota</taxon>
        <taxon>Viridiplantae</taxon>
        <taxon>Streptophyta</taxon>
        <taxon>Embryophyta</taxon>
        <taxon>Tracheophyta</taxon>
        <taxon>Spermatophyta</taxon>
        <taxon>Magnoliopsida</taxon>
        <taxon>eudicotyledons</taxon>
        <taxon>Gunneridae</taxon>
        <taxon>Pentapetalae</taxon>
        <taxon>asterids</taxon>
        <taxon>campanulids</taxon>
        <taxon>Asterales</taxon>
        <taxon>Asteraceae</taxon>
        <taxon>Carduoideae</taxon>
        <taxon>Cardueae</taxon>
        <taxon>Arctiinae</taxon>
        <taxon>Arctium</taxon>
    </lineage>
</organism>
<protein>
    <submittedName>
        <fullName evidence="1">Uncharacterized protein</fullName>
    </submittedName>
</protein>
<accession>A0ACB9EHL3</accession>